<comment type="catalytic activity">
    <reaction evidence="10">
        <text>1D-myo-inositol 1,2,5,6-tetrakisphosphate + H2O = 1D-myo-inositol 1,2,6-trisphosphate + phosphate</text>
        <dbReference type="Rhea" id="RHEA:77119"/>
        <dbReference type="ChEBI" id="CHEBI:15377"/>
        <dbReference type="ChEBI" id="CHEBI:43474"/>
        <dbReference type="ChEBI" id="CHEBI:195535"/>
        <dbReference type="ChEBI" id="CHEBI:195537"/>
        <dbReference type="EC" id="3.1.3.62"/>
    </reaction>
    <physiologicalReaction direction="left-to-right" evidence="10">
        <dbReference type="Rhea" id="RHEA:77120"/>
    </physiologicalReaction>
</comment>
<dbReference type="EC" id="3.1.3.80" evidence="3"/>
<comment type="similarity">
    <text evidence="2">Belongs to the histidine acid phosphatase family. MINPP1 subfamily.</text>
</comment>
<proteinExistence type="inferred from homology"/>
<evidence type="ECO:0000256" key="12">
    <source>
        <dbReference type="ARBA" id="ARBA00043691"/>
    </source>
</evidence>
<dbReference type="EMBL" id="CP045643">
    <property type="protein sequence ID" value="QFZ77931.1"/>
    <property type="molecule type" value="Genomic_DNA"/>
</dbReference>
<evidence type="ECO:0000313" key="17">
    <source>
        <dbReference type="Proteomes" id="UP000326179"/>
    </source>
</evidence>
<dbReference type="EC" id="3.1.3.62" evidence="4"/>
<evidence type="ECO:0000256" key="14">
    <source>
        <dbReference type="SAM" id="MobiDB-lite"/>
    </source>
</evidence>
<evidence type="ECO:0000256" key="2">
    <source>
        <dbReference type="ARBA" id="ARBA00008422"/>
    </source>
</evidence>
<dbReference type="Proteomes" id="UP000326179">
    <property type="component" value="Chromosome"/>
</dbReference>
<dbReference type="PANTHER" id="PTHR20963">
    <property type="entry name" value="MULTIPLE INOSITOL POLYPHOSPHATE PHOSPHATASE-RELATED"/>
    <property type="match status" value="1"/>
</dbReference>
<evidence type="ECO:0000256" key="3">
    <source>
        <dbReference type="ARBA" id="ARBA00012976"/>
    </source>
</evidence>
<comment type="catalytic activity">
    <reaction evidence="13">
        <text>(2R)-2,3-bisphosphoglycerate + H2O = (2R)-2-phosphoglycerate + phosphate</text>
        <dbReference type="Rhea" id="RHEA:27381"/>
        <dbReference type="ChEBI" id="CHEBI:15377"/>
        <dbReference type="ChEBI" id="CHEBI:43474"/>
        <dbReference type="ChEBI" id="CHEBI:58248"/>
        <dbReference type="ChEBI" id="CHEBI:58289"/>
        <dbReference type="EC" id="3.1.3.80"/>
    </reaction>
    <physiologicalReaction direction="left-to-right" evidence="13">
        <dbReference type="Rhea" id="RHEA:27382"/>
    </physiologicalReaction>
</comment>
<evidence type="ECO:0000256" key="15">
    <source>
        <dbReference type="SAM" id="SignalP"/>
    </source>
</evidence>
<feature type="region of interest" description="Disordered" evidence="14">
    <location>
        <begin position="27"/>
        <end position="48"/>
    </location>
</feature>
<keyword evidence="8" id="KW-0472">Membrane</keyword>
<comment type="subcellular location">
    <subcellularLocation>
        <location evidence="1">Membrane</location>
    </subcellularLocation>
</comment>
<dbReference type="KEGG" id="sfy:GFH48_35735"/>
<evidence type="ECO:0000256" key="1">
    <source>
        <dbReference type="ARBA" id="ARBA00004370"/>
    </source>
</evidence>
<evidence type="ECO:0000256" key="4">
    <source>
        <dbReference type="ARBA" id="ARBA00013040"/>
    </source>
</evidence>
<dbReference type="RefSeq" id="WP_153292111.1">
    <property type="nucleotide sequence ID" value="NZ_CP045643.1"/>
</dbReference>
<keyword evidence="17" id="KW-1185">Reference proteome</keyword>
<dbReference type="GO" id="GO:0016020">
    <property type="term" value="C:membrane"/>
    <property type="evidence" value="ECO:0007669"/>
    <property type="project" value="UniProtKB-SubCell"/>
</dbReference>
<dbReference type="AlphaFoldDB" id="A0A5Q0LLU6"/>
<name>A0A5Q0LLU6_9ACTN</name>
<keyword evidence="6 15" id="KW-0732">Signal</keyword>
<evidence type="ECO:0000313" key="16">
    <source>
        <dbReference type="EMBL" id="QFZ77931.1"/>
    </source>
</evidence>
<keyword evidence="7" id="KW-0378">Hydrolase</keyword>
<evidence type="ECO:0000256" key="11">
    <source>
        <dbReference type="ARBA" id="ARBA00043671"/>
    </source>
</evidence>
<reference evidence="16 17" key="1">
    <citation type="submission" date="2019-10" db="EMBL/GenBank/DDBJ databases">
        <title>A novel species.</title>
        <authorList>
            <person name="Gao J."/>
        </authorList>
    </citation>
    <scope>NUCLEOTIDE SEQUENCE [LARGE SCALE GENOMIC DNA]</scope>
    <source>
        <strain evidence="16 17">QMT-28</strain>
    </source>
</reference>
<evidence type="ECO:0000256" key="10">
    <source>
        <dbReference type="ARBA" id="ARBA00043668"/>
    </source>
</evidence>
<comment type="catalytic activity">
    <reaction evidence="11">
        <text>1D-myo-inositol 1,2,4,5,6-pentakisphosphate + H2O = 1D-myo-inositol 1,2,5,6-tetrakisphosphate + phosphate</text>
        <dbReference type="Rhea" id="RHEA:77115"/>
        <dbReference type="ChEBI" id="CHEBI:15377"/>
        <dbReference type="ChEBI" id="CHEBI:43474"/>
        <dbReference type="ChEBI" id="CHEBI:57798"/>
        <dbReference type="ChEBI" id="CHEBI:195535"/>
        <dbReference type="EC" id="3.1.3.62"/>
    </reaction>
    <physiologicalReaction direction="left-to-right" evidence="11">
        <dbReference type="Rhea" id="RHEA:77116"/>
    </physiologicalReaction>
</comment>
<gene>
    <name evidence="16" type="ORF">GFH48_35735</name>
</gene>
<dbReference type="Pfam" id="PF00328">
    <property type="entry name" value="His_Phos_2"/>
    <property type="match status" value="1"/>
</dbReference>
<feature type="signal peptide" evidence="15">
    <location>
        <begin position="1"/>
        <end position="21"/>
    </location>
</feature>
<accession>A0A5Q0LLU6</accession>
<organism evidence="16 17">
    <name type="scientific">Streptomyces fagopyri</name>
    <dbReference type="NCBI Taxonomy" id="2662397"/>
    <lineage>
        <taxon>Bacteria</taxon>
        <taxon>Bacillati</taxon>
        <taxon>Actinomycetota</taxon>
        <taxon>Actinomycetes</taxon>
        <taxon>Kitasatosporales</taxon>
        <taxon>Streptomycetaceae</taxon>
        <taxon>Streptomyces</taxon>
    </lineage>
</organism>
<dbReference type="InterPro" id="IPR000560">
    <property type="entry name" value="His_Pase_clade-2"/>
</dbReference>
<dbReference type="SUPFAM" id="SSF53254">
    <property type="entry name" value="Phosphoglycerate mutase-like"/>
    <property type="match status" value="1"/>
</dbReference>
<feature type="chain" id="PRO_5038582132" description="Multiple inositol polyphosphate phosphatase 1" evidence="15">
    <location>
        <begin position="22"/>
        <end position="449"/>
    </location>
</feature>
<comment type="catalytic activity">
    <reaction evidence="12">
        <text>1D-myo-inositol hexakisphosphate + H2O = 1D-myo-inositol 1,2,4,5,6-pentakisphosphate + phosphate</text>
        <dbReference type="Rhea" id="RHEA:16989"/>
        <dbReference type="ChEBI" id="CHEBI:15377"/>
        <dbReference type="ChEBI" id="CHEBI:43474"/>
        <dbReference type="ChEBI" id="CHEBI:57798"/>
        <dbReference type="ChEBI" id="CHEBI:58130"/>
        <dbReference type="EC" id="3.1.3.62"/>
    </reaction>
    <physiologicalReaction direction="left-to-right" evidence="12">
        <dbReference type="Rhea" id="RHEA:16990"/>
    </physiologicalReaction>
</comment>
<evidence type="ECO:0000256" key="8">
    <source>
        <dbReference type="ARBA" id="ARBA00023136"/>
    </source>
</evidence>
<sequence length="449" mass="48902">MKRIAAAPALFLALSALLASALPAGATQGPPGSYGTKTPYAPQQDARSYQRVPKGFVPVFTENVSRHGSRAATDGEDAELILQLWDKAADEGELTLSGREFGPRVRSLTAAMEKVGYGSLSGRGQREIQDAAVRMERRLPGLFARIARDGEPVDVVSSGQGRAVDSGRLFAAALTRADPALGPLIGPARADADLLYFHKSAGGAAYRDYIANDRRLAATLKDISEQPATRRAARGILGKIFTPAFVRRISAGEFASIGSEVDAAQAVYNLYSIAPAMSDEGEWHLERYLAPRDAAWFAYLGDAEDFYEKGPGFEDSDITYRMADVLLDDFFKKAEARRAGTSDLGAELRFTHAEEIIPLAALMRLPGSTEPVTQSRPYTYADNSWRGGSVAPMAANIQWDVFRRGNTYLVRMLYNEKETAFGRGCTPVRKGSSFYDLDELERCFGRVVS</sequence>
<dbReference type="Gene3D" id="3.40.50.1240">
    <property type="entry name" value="Phosphoglycerate mutase-like"/>
    <property type="match status" value="1"/>
</dbReference>
<evidence type="ECO:0000256" key="13">
    <source>
        <dbReference type="ARBA" id="ARBA00043832"/>
    </source>
</evidence>
<evidence type="ECO:0000256" key="5">
    <source>
        <dbReference type="ARBA" id="ARBA00018097"/>
    </source>
</evidence>
<evidence type="ECO:0000256" key="6">
    <source>
        <dbReference type="ARBA" id="ARBA00022729"/>
    </source>
</evidence>
<protein>
    <recommendedName>
        <fullName evidence="5">Multiple inositol polyphosphate phosphatase 1</fullName>
        <ecNumber evidence="4">3.1.3.62</ecNumber>
        <ecNumber evidence="3">3.1.3.80</ecNumber>
    </recommendedName>
    <alternativeName>
        <fullName evidence="9">2,3-bisphosphoglycerate 3-phosphatase</fullName>
    </alternativeName>
</protein>
<dbReference type="GO" id="GO:0034417">
    <property type="term" value="F:bisphosphoglycerate 3-phosphatase activity"/>
    <property type="evidence" value="ECO:0007669"/>
    <property type="project" value="UniProtKB-EC"/>
</dbReference>
<dbReference type="PANTHER" id="PTHR20963:SF8">
    <property type="entry name" value="MULTIPLE INOSITOL POLYPHOSPHATE PHOSPHATASE 1"/>
    <property type="match status" value="1"/>
</dbReference>
<evidence type="ECO:0000256" key="7">
    <source>
        <dbReference type="ARBA" id="ARBA00022801"/>
    </source>
</evidence>
<evidence type="ECO:0000256" key="9">
    <source>
        <dbReference type="ARBA" id="ARBA00031642"/>
    </source>
</evidence>
<dbReference type="InterPro" id="IPR029033">
    <property type="entry name" value="His_PPase_superfam"/>
</dbReference>